<dbReference type="Proteomes" id="UP000295773">
    <property type="component" value="Unassembled WGS sequence"/>
</dbReference>
<dbReference type="PANTHER" id="PTHR42850">
    <property type="entry name" value="METALLOPHOSPHOESTERASE"/>
    <property type="match status" value="1"/>
</dbReference>
<dbReference type="InterPro" id="IPR050126">
    <property type="entry name" value="Ap4A_hydrolase"/>
</dbReference>
<name>A0A4R3T9B0_9FIRM</name>
<dbReference type="Gene3D" id="3.60.21.10">
    <property type="match status" value="1"/>
</dbReference>
<dbReference type="GO" id="GO:0005737">
    <property type="term" value="C:cytoplasm"/>
    <property type="evidence" value="ECO:0007669"/>
    <property type="project" value="TreeGrafter"/>
</dbReference>
<proteinExistence type="predicted"/>
<dbReference type="GO" id="GO:0110154">
    <property type="term" value="P:RNA decapping"/>
    <property type="evidence" value="ECO:0007669"/>
    <property type="project" value="TreeGrafter"/>
</dbReference>
<dbReference type="Pfam" id="PF00149">
    <property type="entry name" value="Metallophos"/>
    <property type="match status" value="1"/>
</dbReference>
<dbReference type="GO" id="GO:0016791">
    <property type="term" value="F:phosphatase activity"/>
    <property type="evidence" value="ECO:0007669"/>
    <property type="project" value="TreeGrafter"/>
</dbReference>
<dbReference type="InterPro" id="IPR004843">
    <property type="entry name" value="Calcineurin-like_PHP"/>
</dbReference>
<evidence type="ECO:0000313" key="2">
    <source>
        <dbReference type="EMBL" id="TCU57734.1"/>
    </source>
</evidence>
<organism evidence="2 3">
    <name type="scientific">Longicatena caecimuris</name>
    <dbReference type="NCBI Taxonomy" id="1796635"/>
    <lineage>
        <taxon>Bacteria</taxon>
        <taxon>Bacillati</taxon>
        <taxon>Bacillota</taxon>
        <taxon>Erysipelotrichia</taxon>
        <taxon>Erysipelotrichales</taxon>
        <taxon>Erysipelotrichaceae</taxon>
        <taxon>Longicatena</taxon>
    </lineage>
</organism>
<dbReference type="PANTHER" id="PTHR42850:SF4">
    <property type="entry name" value="ZINC-DEPENDENT ENDOPOLYPHOSPHATASE"/>
    <property type="match status" value="1"/>
</dbReference>
<keyword evidence="3" id="KW-1185">Reference proteome</keyword>
<dbReference type="RefSeq" id="WP_132225184.1">
    <property type="nucleotide sequence ID" value="NZ_JANKBG010000015.1"/>
</dbReference>
<reference evidence="2 3" key="1">
    <citation type="submission" date="2019-03" db="EMBL/GenBank/DDBJ databases">
        <title>Genomic Encyclopedia of Type Strains, Phase IV (KMG-IV): sequencing the most valuable type-strain genomes for metagenomic binning, comparative biology and taxonomic classification.</title>
        <authorList>
            <person name="Goeker M."/>
        </authorList>
    </citation>
    <scope>NUCLEOTIDE SEQUENCE [LARGE SCALE GENOMIC DNA]</scope>
    <source>
        <strain evidence="2 3">DSM 29481</strain>
    </source>
</reference>
<gene>
    <name evidence="2" type="ORF">EDD61_11647</name>
</gene>
<evidence type="ECO:0000259" key="1">
    <source>
        <dbReference type="Pfam" id="PF00149"/>
    </source>
</evidence>
<feature type="domain" description="Calcineurin-like phosphoesterase" evidence="1">
    <location>
        <begin position="18"/>
        <end position="124"/>
    </location>
</feature>
<sequence>MIDRSICAKSISIPSNRRIIAISDIHANLHIFQKLLKQIQFDSTLDELFLVGDLLEKGQQNMETLSYLMKLSQDSHVHLMLGNCDFVCKNILYEYRLDFLHEVLCQRQNSLIHEMAACMHEKITKDTDMVRLARKLKSTFRKELTFIADLPHVIETQDYIFAHAAILNEQTYGNEMRDIMRHDRFFLKNIAFHKYVIVGHIPVSEYCSTICDFNPQIDQRKHIIAIDGGNAVKRAGQLNALILHHGQFSFAHCDDLPEGIILSNYTPKQKDSIYITWHERAVHVLKEEKNQAYCQQIATGRRLWIPKAFLYEENGNFSAENYTNYLLPVRQGETVKIISLYEHYALVKSHGIMGWIPRSILKQ</sequence>
<accession>A0A4R3T9B0</accession>
<evidence type="ECO:0000313" key="3">
    <source>
        <dbReference type="Proteomes" id="UP000295773"/>
    </source>
</evidence>
<dbReference type="AlphaFoldDB" id="A0A4R3T9B0"/>
<protein>
    <submittedName>
        <fullName evidence="2">Protein phosphatase</fullName>
    </submittedName>
</protein>
<dbReference type="EMBL" id="SMBP01000016">
    <property type="protein sequence ID" value="TCU57734.1"/>
    <property type="molecule type" value="Genomic_DNA"/>
</dbReference>
<dbReference type="InterPro" id="IPR029052">
    <property type="entry name" value="Metallo-depent_PP-like"/>
</dbReference>
<dbReference type="GO" id="GO:0008803">
    <property type="term" value="F:bis(5'-nucleosyl)-tetraphosphatase (symmetrical) activity"/>
    <property type="evidence" value="ECO:0007669"/>
    <property type="project" value="TreeGrafter"/>
</dbReference>
<comment type="caution">
    <text evidence="2">The sequence shown here is derived from an EMBL/GenBank/DDBJ whole genome shotgun (WGS) entry which is preliminary data.</text>
</comment>
<dbReference type="SUPFAM" id="SSF56300">
    <property type="entry name" value="Metallo-dependent phosphatases"/>
    <property type="match status" value="1"/>
</dbReference>